<evidence type="ECO:0000313" key="1">
    <source>
        <dbReference type="EMBL" id="RDH26928.1"/>
    </source>
</evidence>
<keyword evidence="2" id="KW-1185">Reference proteome</keyword>
<dbReference type="Proteomes" id="UP000253729">
    <property type="component" value="Unassembled WGS sequence"/>
</dbReference>
<dbReference type="EMBL" id="KZ852108">
    <property type="protein sequence ID" value="RDH26928.1"/>
    <property type="molecule type" value="Genomic_DNA"/>
</dbReference>
<reference evidence="1 2" key="1">
    <citation type="submission" date="2018-07" db="EMBL/GenBank/DDBJ databases">
        <title>The genomes of Aspergillus section Nigri reveals drivers in fungal speciation.</title>
        <authorList>
            <consortium name="DOE Joint Genome Institute"/>
            <person name="Vesth T.C."/>
            <person name="Nybo J."/>
            <person name="Theobald S."/>
            <person name="Brandl J."/>
            <person name="Frisvad J.C."/>
            <person name="Nielsen K.F."/>
            <person name="Lyhne E.K."/>
            <person name="Kogle M.E."/>
            <person name="Kuo A."/>
            <person name="Riley R."/>
            <person name="Clum A."/>
            <person name="Nolan M."/>
            <person name="Lipzen A."/>
            <person name="Salamov A."/>
            <person name="Henrissat B."/>
            <person name="Wiebenga A."/>
            <person name="De vries R.P."/>
            <person name="Grigoriev I.V."/>
            <person name="Mortensen U.H."/>
            <person name="Andersen M.R."/>
            <person name="Baker S.E."/>
        </authorList>
    </citation>
    <scope>NUCLEOTIDE SEQUENCE [LARGE SCALE GENOMIC DNA]</scope>
    <source>
        <strain evidence="1 2">CBS 139.54b</strain>
    </source>
</reference>
<dbReference type="GeneID" id="38136706"/>
<protein>
    <submittedName>
        <fullName evidence="1">Uncharacterized protein</fullName>
    </submittedName>
</protein>
<dbReference type="AlphaFoldDB" id="A0A3F3PJ63"/>
<dbReference type="RefSeq" id="XP_026619950.1">
    <property type="nucleotide sequence ID" value="XM_026768350.1"/>
</dbReference>
<proteinExistence type="predicted"/>
<sequence>HAIQGTIERLVQIPDIPWLLEARLFYLTVARFAGRQRLCALMEYEPVIFSQHNYRDNSDPASRVRYSVE</sequence>
<feature type="non-terminal residue" evidence="1">
    <location>
        <position position="1"/>
    </location>
</feature>
<organism evidence="1 2">
    <name type="scientific">Aspergillus welwitschiae</name>
    <dbReference type="NCBI Taxonomy" id="1341132"/>
    <lineage>
        <taxon>Eukaryota</taxon>
        <taxon>Fungi</taxon>
        <taxon>Dikarya</taxon>
        <taxon>Ascomycota</taxon>
        <taxon>Pezizomycotina</taxon>
        <taxon>Eurotiomycetes</taxon>
        <taxon>Eurotiomycetidae</taxon>
        <taxon>Eurotiales</taxon>
        <taxon>Aspergillaceae</taxon>
        <taxon>Aspergillus</taxon>
        <taxon>Aspergillus subgen. Circumdati</taxon>
    </lineage>
</organism>
<evidence type="ECO:0000313" key="2">
    <source>
        <dbReference type="Proteomes" id="UP000253729"/>
    </source>
</evidence>
<gene>
    <name evidence="1" type="ORF">BDQ94DRAFT_154782</name>
</gene>
<name>A0A3F3PJ63_9EURO</name>
<accession>A0A3F3PJ63</accession>